<feature type="active site" description="Proton acceptor" evidence="2">
    <location>
        <position position="195"/>
    </location>
</feature>
<gene>
    <name evidence="5" type="ORF">EZV76_13615</name>
</gene>
<dbReference type="Gene3D" id="3.90.1150.10">
    <property type="entry name" value="Aspartate Aminotransferase, domain 1"/>
    <property type="match status" value="1"/>
</dbReference>
<dbReference type="InterPro" id="IPR015424">
    <property type="entry name" value="PyrdxlP-dep_Trfase"/>
</dbReference>
<protein>
    <submittedName>
        <fullName evidence="5">DegT/DnrJ/EryC1/StrS family aminotransferase</fullName>
    </submittedName>
</protein>
<keyword evidence="6" id="KW-1185">Reference proteome</keyword>
<dbReference type="EMBL" id="SNTZ01000009">
    <property type="protein sequence ID" value="THV58119.1"/>
    <property type="molecule type" value="Genomic_DNA"/>
</dbReference>
<dbReference type="SUPFAM" id="SSF53383">
    <property type="entry name" value="PLP-dependent transferases"/>
    <property type="match status" value="1"/>
</dbReference>
<evidence type="ECO:0000256" key="3">
    <source>
        <dbReference type="PIRSR" id="PIRSR000390-2"/>
    </source>
</evidence>
<dbReference type="RefSeq" id="WP_136567121.1">
    <property type="nucleotide sequence ID" value="NZ_SNTZ01000009.1"/>
</dbReference>
<dbReference type="PANTHER" id="PTHR30244">
    <property type="entry name" value="TRANSAMINASE"/>
    <property type="match status" value="1"/>
</dbReference>
<dbReference type="InterPro" id="IPR015422">
    <property type="entry name" value="PyrdxlP-dep_Trfase_small"/>
</dbReference>
<dbReference type="GO" id="GO:0030170">
    <property type="term" value="F:pyridoxal phosphate binding"/>
    <property type="evidence" value="ECO:0007669"/>
    <property type="project" value="TreeGrafter"/>
</dbReference>
<evidence type="ECO:0000256" key="4">
    <source>
        <dbReference type="RuleBase" id="RU004508"/>
    </source>
</evidence>
<keyword evidence="5" id="KW-0032">Aminotransferase</keyword>
<evidence type="ECO:0000256" key="2">
    <source>
        <dbReference type="PIRSR" id="PIRSR000390-1"/>
    </source>
</evidence>
<dbReference type="Pfam" id="PF01041">
    <property type="entry name" value="DegT_DnrJ_EryC1"/>
    <property type="match status" value="1"/>
</dbReference>
<dbReference type="PIRSF" id="PIRSF000390">
    <property type="entry name" value="PLP_StrS"/>
    <property type="match status" value="1"/>
</dbReference>
<dbReference type="Proteomes" id="UP000310406">
    <property type="component" value="Unassembled WGS sequence"/>
</dbReference>
<keyword evidence="3 4" id="KW-0663">Pyridoxal phosphate</keyword>
<dbReference type="CDD" id="cd00616">
    <property type="entry name" value="AHBA_syn"/>
    <property type="match status" value="1"/>
</dbReference>
<evidence type="ECO:0000256" key="1">
    <source>
        <dbReference type="ARBA" id="ARBA00037999"/>
    </source>
</evidence>
<dbReference type="OrthoDB" id="9810913at2"/>
<dbReference type="GO" id="GO:0000271">
    <property type="term" value="P:polysaccharide biosynthetic process"/>
    <property type="evidence" value="ECO:0007669"/>
    <property type="project" value="TreeGrafter"/>
</dbReference>
<evidence type="ECO:0000313" key="6">
    <source>
        <dbReference type="Proteomes" id="UP000310406"/>
    </source>
</evidence>
<reference evidence="5 6" key="1">
    <citation type="submission" date="2019-03" db="EMBL/GenBank/DDBJ databases">
        <title>Muricauda SCR12 sp.nov, a marine bacterium isolated from Pacific Ocean:the Okinawa trough.</title>
        <authorList>
            <person name="Liu L."/>
        </authorList>
    </citation>
    <scope>NUCLEOTIDE SEQUENCE [LARGE SCALE GENOMIC DNA]</scope>
    <source>
        <strain evidence="5 6">SCR12</strain>
    </source>
</reference>
<dbReference type="Gene3D" id="3.40.640.10">
    <property type="entry name" value="Type I PLP-dependent aspartate aminotransferase-like (Major domain)"/>
    <property type="match status" value="1"/>
</dbReference>
<dbReference type="AlphaFoldDB" id="A0A4S8RSK2"/>
<dbReference type="InterPro" id="IPR015421">
    <property type="entry name" value="PyrdxlP-dep_Trfase_major"/>
</dbReference>
<dbReference type="PANTHER" id="PTHR30244:SF34">
    <property type="entry name" value="DTDP-4-AMINO-4,6-DIDEOXYGALACTOSE TRANSAMINASE"/>
    <property type="match status" value="1"/>
</dbReference>
<feature type="modified residue" description="N6-(pyridoxal phosphate)lysine" evidence="3">
    <location>
        <position position="195"/>
    </location>
</feature>
<dbReference type="InterPro" id="IPR000653">
    <property type="entry name" value="DegT/StrS_aminotransferase"/>
</dbReference>
<dbReference type="GO" id="GO:0008483">
    <property type="term" value="F:transaminase activity"/>
    <property type="evidence" value="ECO:0007669"/>
    <property type="project" value="UniProtKB-KW"/>
</dbReference>
<proteinExistence type="inferred from homology"/>
<organism evidence="5 6">
    <name type="scientific">Flagellimonas alvinocaridis</name>
    <dbReference type="NCBI Taxonomy" id="2530200"/>
    <lineage>
        <taxon>Bacteria</taxon>
        <taxon>Pseudomonadati</taxon>
        <taxon>Bacteroidota</taxon>
        <taxon>Flavobacteriia</taxon>
        <taxon>Flavobacteriales</taxon>
        <taxon>Flavobacteriaceae</taxon>
        <taxon>Flagellimonas</taxon>
    </lineage>
</organism>
<sequence>MKIDFSPPFINDKVKEEVLKSLDSGWITTGPQVRKLEEQIKEATDAPEVVCVNSWTSGAILVLKWLGVGEGDEVIIPAYTYAATAMSVIHAGARPIMVDVGEDFNIAIENIEKAITPRTKAIIPVDFAGWPCDYDGINDLVSKKRELFVPQGEVQEKLGRILVVADAAHSIGAMYKGKSTGVLTDITIFSLHAVKNVTTAEGGAICLNLPEPFNNDELYRTLRCYSLNGQTKDALAKSKAGSWKYDIIYPGLKINLPDVLAAIGVGQMEVYLDDILPKRKEIFEQYNSFFEEKDWAIEPHFRTDDQQSSCHLYPLRIKGATEEQRDLIIQGVGERGVAVNVHFQPLPRLSLFKQMGYQEEAYPMAMQMYTNEISLPIYPQLSQEHIAYIVKVVSETVENVLK</sequence>
<comment type="similarity">
    <text evidence="1 4">Belongs to the DegT/DnrJ/EryC1 family.</text>
</comment>
<accession>A0A4S8RSK2</accession>
<keyword evidence="5" id="KW-0808">Transferase</keyword>
<comment type="caution">
    <text evidence="5">The sequence shown here is derived from an EMBL/GenBank/DDBJ whole genome shotgun (WGS) entry which is preliminary data.</text>
</comment>
<name>A0A4S8RSK2_9FLAO</name>
<evidence type="ECO:0000313" key="5">
    <source>
        <dbReference type="EMBL" id="THV58119.1"/>
    </source>
</evidence>